<dbReference type="RefSeq" id="XP_040684942.1">
    <property type="nucleotide sequence ID" value="XM_040831492.1"/>
</dbReference>
<dbReference type="PANTHER" id="PTHR31904">
    <property type="entry name" value="BYPASS OF STOP CODON PROTEIN 5-RELATED"/>
    <property type="match status" value="1"/>
</dbReference>
<dbReference type="STRING" id="1073089.A0A1L9R8L0"/>
<keyword evidence="2" id="KW-1185">Reference proteome</keyword>
<evidence type="ECO:0000313" key="2">
    <source>
        <dbReference type="Proteomes" id="UP000184383"/>
    </source>
</evidence>
<dbReference type="VEuPathDB" id="FungiDB:ASPWEDRAFT_176354"/>
<name>A0A1L9R8L0_ASPWE</name>
<dbReference type="AlphaFoldDB" id="A0A1L9R8L0"/>
<dbReference type="GeneID" id="63747340"/>
<dbReference type="EMBL" id="KV878216">
    <property type="protein sequence ID" value="OJJ31265.1"/>
    <property type="molecule type" value="Genomic_DNA"/>
</dbReference>
<sequence>MKNPFRNICSVDFCLNGSTFSIDDRIEGHVILTPNQPIRPELILSFQGATTIDTDTTPASQTFLNIQHPIKLSSFDTDSYKIPFEFTVSRQLPSHVCHHQCSHAQVHNHHLLLPPSIGRDGLDMSPDIVSIEYCIRLVVNSEKEKHEWAHPIQIISPRDESPPLLPPDKSRHYRLSRTKHLNGGLLHRRSGFLSAQAIQPSALHLQSKSTPTLAVDLHYIGTNPPPLTSIRTTLNAITFFGSEPWTDYPDQMDCLTWHARQNWCRVSLALESPEVPEWKLGKDAECGWDVYTASVEIPIILPDGYSYPPTFFSCLVARVYALKVVVGYQDLLKSRISLKIPLQIC</sequence>
<accession>A0A1L9R8L0</accession>
<protein>
    <recommendedName>
        <fullName evidence="3">Arrestin-like N-terminal domain-containing protein</fullName>
    </recommendedName>
</protein>
<dbReference type="InterPro" id="IPR039634">
    <property type="entry name" value="Bul1-like"/>
</dbReference>
<gene>
    <name evidence="1" type="ORF">ASPWEDRAFT_176354</name>
</gene>
<dbReference type="Proteomes" id="UP000184383">
    <property type="component" value="Unassembled WGS sequence"/>
</dbReference>
<reference evidence="2" key="1">
    <citation type="journal article" date="2017" name="Genome Biol.">
        <title>Comparative genomics reveals high biological diversity and specific adaptations in the industrially and medically important fungal genus Aspergillus.</title>
        <authorList>
            <person name="de Vries R.P."/>
            <person name="Riley R."/>
            <person name="Wiebenga A."/>
            <person name="Aguilar-Osorio G."/>
            <person name="Amillis S."/>
            <person name="Uchima C.A."/>
            <person name="Anderluh G."/>
            <person name="Asadollahi M."/>
            <person name="Askin M."/>
            <person name="Barry K."/>
            <person name="Battaglia E."/>
            <person name="Bayram O."/>
            <person name="Benocci T."/>
            <person name="Braus-Stromeyer S.A."/>
            <person name="Caldana C."/>
            <person name="Canovas D."/>
            <person name="Cerqueira G.C."/>
            <person name="Chen F."/>
            <person name="Chen W."/>
            <person name="Choi C."/>
            <person name="Clum A."/>
            <person name="Dos Santos R.A."/>
            <person name="Damasio A.R."/>
            <person name="Diallinas G."/>
            <person name="Emri T."/>
            <person name="Fekete E."/>
            <person name="Flipphi M."/>
            <person name="Freyberg S."/>
            <person name="Gallo A."/>
            <person name="Gournas C."/>
            <person name="Habgood R."/>
            <person name="Hainaut M."/>
            <person name="Harispe M.L."/>
            <person name="Henrissat B."/>
            <person name="Hilden K.S."/>
            <person name="Hope R."/>
            <person name="Hossain A."/>
            <person name="Karabika E."/>
            <person name="Karaffa L."/>
            <person name="Karanyi Z."/>
            <person name="Krasevec N."/>
            <person name="Kuo A."/>
            <person name="Kusch H."/>
            <person name="LaButti K."/>
            <person name="Lagendijk E.L."/>
            <person name="Lapidus A."/>
            <person name="Levasseur A."/>
            <person name="Lindquist E."/>
            <person name="Lipzen A."/>
            <person name="Logrieco A.F."/>
            <person name="MacCabe A."/>
            <person name="Maekelae M.R."/>
            <person name="Malavazi I."/>
            <person name="Melin P."/>
            <person name="Meyer V."/>
            <person name="Mielnichuk N."/>
            <person name="Miskei M."/>
            <person name="Molnar A.P."/>
            <person name="Mule G."/>
            <person name="Ngan C.Y."/>
            <person name="Orejas M."/>
            <person name="Orosz E."/>
            <person name="Ouedraogo J.P."/>
            <person name="Overkamp K.M."/>
            <person name="Park H.-S."/>
            <person name="Perrone G."/>
            <person name="Piumi F."/>
            <person name="Punt P.J."/>
            <person name="Ram A.F."/>
            <person name="Ramon A."/>
            <person name="Rauscher S."/>
            <person name="Record E."/>
            <person name="Riano-Pachon D.M."/>
            <person name="Robert V."/>
            <person name="Roehrig J."/>
            <person name="Ruller R."/>
            <person name="Salamov A."/>
            <person name="Salih N.S."/>
            <person name="Samson R.A."/>
            <person name="Sandor E."/>
            <person name="Sanguinetti M."/>
            <person name="Schuetze T."/>
            <person name="Sepcic K."/>
            <person name="Shelest E."/>
            <person name="Sherlock G."/>
            <person name="Sophianopoulou V."/>
            <person name="Squina F.M."/>
            <person name="Sun H."/>
            <person name="Susca A."/>
            <person name="Todd R.B."/>
            <person name="Tsang A."/>
            <person name="Unkles S.E."/>
            <person name="van de Wiele N."/>
            <person name="van Rossen-Uffink D."/>
            <person name="Oliveira J.V."/>
            <person name="Vesth T.C."/>
            <person name="Visser J."/>
            <person name="Yu J.-H."/>
            <person name="Zhou M."/>
            <person name="Andersen M.R."/>
            <person name="Archer D.B."/>
            <person name="Baker S.E."/>
            <person name="Benoit I."/>
            <person name="Brakhage A.A."/>
            <person name="Braus G.H."/>
            <person name="Fischer R."/>
            <person name="Frisvad J.C."/>
            <person name="Goldman G.H."/>
            <person name="Houbraken J."/>
            <person name="Oakley B."/>
            <person name="Pocsi I."/>
            <person name="Scazzocchio C."/>
            <person name="Seiboth B."/>
            <person name="vanKuyk P.A."/>
            <person name="Wortman J."/>
            <person name="Dyer P.S."/>
            <person name="Grigoriev I.V."/>
        </authorList>
    </citation>
    <scope>NUCLEOTIDE SEQUENCE [LARGE SCALE GENOMIC DNA]</scope>
    <source>
        <strain evidence="2">DTO 134E9</strain>
    </source>
</reference>
<evidence type="ECO:0008006" key="3">
    <source>
        <dbReference type="Google" id="ProtNLM"/>
    </source>
</evidence>
<organism evidence="1 2">
    <name type="scientific">Aspergillus wentii DTO 134E9</name>
    <dbReference type="NCBI Taxonomy" id="1073089"/>
    <lineage>
        <taxon>Eukaryota</taxon>
        <taxon>Fungi</taxon>
        <taxon>Dikarya</taxon>
        <taxon>Ascomycota</taxon>
        <taxon>Pezizomycotina</taxon>
        <taxon>Eurotiomycetes</taxon>
        <taxon>Eurotiomycetidae</taxon>
        <taxon>Eurotiales</taxon>
        <taxon>Aspergillaceae</taxon>
        <taxon>Aspergillus</taxon>
        <taxon>Aspergillus subgen. Cremei</taxon>
    </lineage>
</organism>
<dbReference type="PANTHER" id="PTHR31904:SF1">
    <property type="entry name" value="BYPASS OF STOP CODON PROTEIN 5-RELATED"/>
    <property type="match status" value="1"/>
</dbReference>
<dbReference type="OrthoDB" id="2283785at2759"/>
<evidence type="ECO:0000313" key="1">
    <source>
        <dbReference type="EMBL" id="OJJ31265.1"/>
    </source>
</evidence>
<proteinExistence type="predicted"/>